<evidence type="ECO:0000256" key="3">
    <source>
        <dbReference type="ARBA" id="ARBA00022452"/>
    </source>
</evidence>
<feature type="domain" description="TonB-dependent receptor plug" evidence="12">
    <location>
        <begin position="51"/>
        <end position="150"/>
    </location>
</feature>
<evidence type="ECO:0000256" key="4">
    <source>
        <dbReference type="ARBA" id="ARBA00022692"/>
    </source>
</evidence>
<feature type="signal peptide" evidence="10">
    <location>
        <begin position="1"/>
        <end position="23"/>
    </location>
</feature>
<evidence type="ECO:0000256" key="1">
    <source>
        <dbReference type="ARBA" id="ARBA00004571"/>
    </source>
</evidence>
<dbReference type="InterPro" id="IPR000531">
    <property type="entry name" value="Beta-barrel_TonB"/>
</dbReference>
<feature type="chain" id="PRO_5046707313" evidence="10">
    <location>
        <begin position="24"/>
        <end position="817"/>
    </location>
</feature>
<keyword evidence="14" id="KW-1185">Reference proteome</keyword>
<sequence length="817" mass="86856">MQRIALLSALAGALCAVPKAGCAQEVVAGQIVVTATPLGPDDGTIETRDSDLAASRATGLGEHLFRMAPGITVNELQGNPLQPDIAFRGFVASPLFGTPQGLSVFVDGVRINQPFAEVVNWDLIPNSAIARIDVVGSTSPQFGRNSLGGAITINTRDGITDPGLGMEASGGSFGRLAANASWGGHTAGAFHWFATADHFREQGWRPLSPSRATRAFAKLGHAGTNGDIALSGLFADTDLNGNGLQEMRLLAADRRSIYTAPDETRTRAWLVNLKANRTLSPALTLRGNAFWRHTRSATFNGDVNDDVLGSDPYQPTAPEQAALIAAGYTGFPTSGESAGNTPFPKWRCIANVQLGTEPNETCNGLANRSRTRQGEWGLSGELVARMQFAGISHQFTFGIAYVRASATFRQTTQFAYLLPDRTVVPVNGPGAFADGSQLSDDAFDARVDLHSQNSSLGLYALESAQIAKGLQFDLAARFDRTVFHNRDRITPGGGTGSLDSDPVFSRLNPSVGLSWQPSPATTLALTWSKASRTPSAVELGCSDPESPCRLPNALAGDPPLRQVVAGTLDLRLSAQGRNWTLRANLFHTDAADDILFVTDNPSGYGYFRNFGKTRRQGIELEAALQFGPLSLTGSYTLLDATYRSGEIVGGSANSSSDAPAAGLEGNIPIVAGNRIPLIPRHLFKAAAQWSPIRQAILRMDMVATSGVYARGNENNRHQPDGVHYLGPGKTSGYALFNLGLDLQPRPALTVFATLRNLFDLRYATAAQLGATAFDAAGLFVATPFGQSETDGESPLRHSTFYAPGAPRSLQLGARVTF</sequence>
<evidence type="ECO:0000256" key="8">
    <source>
        <dbReference type="PROSITE-ProRule" id="PRU01360"/>
    </source>
</evidence>
<dbReference type="PANTHER" id="PTHR30069:SF39">
    <property type="entry name" value="BLL6183 PROTEIN"/>
    <property type="match status" value="1"/>
</dbReference>
<evidence type="ECO:0000256" key="6">
    <source>
        <dbReference type="ARBA" id="ARBA00023136"/>
    </source>
</evidence>
<evidence type="ECO:0000256" key="2">
    <source>
        <dbReference type="ARBA" id="ARBA00022448"/>
    </source>
</evidence>
<organism evidence="13 14">
    <name type="scientific">Novosphingobium cyanobacteriorum</name>
    <dbReference type="NCBI Taxonomy" id="3024215"/>
    <lineage>
        <taxon>Bacteria</taxon>
        <taxon>Pseudomonadati</taxon>
        <taxon>Pseudomonadota</taxon>
        <taxon>Alphaproteobacteria</taxon>
        <taxon>Sphingomonadales</taxon>
        <taxon>Sphingomonadaceae</taxon>
        <taxon>Novosphingobium</taxon>
    </lineage>
</organism>
<protein>
    <submittedName>
        <fullName evidence="13">TonB-dependent receptor</fullName>
    </submittedName>
</protein>
<keyword evidence="3 8" id="KW-1134">Transmembrane beta strand</keyword>
<gene>
    <name evidence="13" type="ORF">POM99_18215</name>
</gene>
<evidence type="ECO:0000256" key="9">
    <source>
        <dbReference type="RuleBase" id="RU003357"/>
    </source>
</evidence>
<dbReference type="SUPFAM" id="SSF56935">
    <property type="entry name" value="Porins"/>
    <property type="match status" value="1"/>
</dbReference>
<dbReference type="Proteomes" id="UP001222770">
    <property type="component" value="Unassembled WGS sequence"/>
</dbReference>
<dbReference type="PANTHER" id="PTHR30069">
    <property type="entry name" value="TONB-DEPENDENT OUTER MEMBRANE RECEPTOR"/>
    <property type="match status" value="1"/>
</dbReference>
<comment type="subcellular location">
    <subcellularLocation>
        <location evidence="1 8">Cell outer membrane</location>
        <topology evidence="1 8">Multi-pass membrane protein</topology>
    </subcellularLocation>
</comment>
<keyword evidence="4 8" id="KW-0812">Transmembrane</keyword>
<dbReference type="EMBL" id="JAROCY010000021">
    <property type="protein sequence ID" value="MDF8335144.1"/>
    <property type="molecule type" value="Genomic_DNA"/>
</dbReference>
<evidence type="ECO:0000256" key="7">
    <source>
        <dbReference type="ARBA" id="ARBA00023237"/>
    </source>
</evidence>
<dbReference type="InterPro" id="IPR037066">
    <property type="entry name" value="Plug_dom_sf"/>
</dbReference>
<keyword evidence="2 8" id="KW-0813">Transport</keyword>
<keyword evidence="6 8" id="KW-0472">Membrane</keyword>
<dbReference type="Gene3D" id="2.170.130.10">
    <property type="entry name" value="TonB-dependent receptor, plug domain"/>
    <property type="match status" value="1"/>
</dbReference>
<dbReference type="InterPro" id="IPR012910">
    <property type="entry name" value="Plug_dom"/>
</dbReference>
<keyword evidence="13" id="KW-0675">Receptor</keyword>
<proteinExistence type="inferred from homology"/>
<feature type="domain" description="TonB-dependent receptor-like beta-barrel" evidence="11">
    <location>
        <begin position="253"/>
        <end position="757"/>
    </location>
</feature>
<name>A0ABT6CMK3_9SPHN</name>
<dbReference type="InterPro" id="IPR039426">
    <property type="entry name" value="TonB-dep_rcpt-like"/>
</dbReference>
<evidence type="ECO:0000259" key="12">
    <source>
        <dbReference type="Pfam" id="PF07715"/>
    </source>
</evidence>
<dbReference type="Pfam" id="PF00593">
    <property type="entry name" value="TonB_dep_Rec_b-barrel"/>
    <property type="match status" value="1"/>
</dbReference>
<evidence type="ECO:0000313" key="14">
    <source>
        <dbReference type="Proteomes" id="UP001222770"/>
    </source>
</evidence>
<comment type="similarity">
    <text evidence="8 9">Belongs to the TonB-dependent receptor family.</text>
</comment>
<dbReference type="RefSeq" id="WP_277280001.1">
    <property type="nucleotide sequence ID" value="NZ_JAROCY010000021.1"/>
</dbReference>
<dbReference type="Pfam" id="PF07715">
    <property type="entry name" value="Plug"/>
    <property type="match status" value="1"/>
</dbReference>
<evidence type="ECO:0000256" key="5">
    <source>
        <dbReference type="ARBA" id="ARBA00023077"/>
    </source>
</evidence>
<keyword evidence="10" id="KW-0732">Signal</keyword>
<dbReference type="InterPro" id="IPR036942">
    <property type="entry name" value="Beta-barrel_TonB_sf"/>
</dbReference>
<dbReference type="PROSITE" id="PS52016">
    <property type="entry name" value="TONB_DEPENDENT_REC_3"/>
    <property type="match status" value="1"/>
</dbReference>
<comment type="caution">
    <text evidence="13">The sequence shown here is derived from an EMBL/GenBank/DDBJ whole genome shotgun (WGS) entry which is preliminary data.</text>
</comment>
<keyword evidence="7 8" id="KW-0998">Cell outer membrane</keyword>
<evidence type="ECO:0000259" key="11">
    <source>
        <dbReference type="Pfam" id="PF00593"/>
    </source>
</evidence>
<dbReference type="Gene3D" id="2.40.170.20">
    <property type="entry name" value="TonB-dependent receptor, beta-barrel domain"/>
    <property type="match status" value="1"/>
</dbReference>
<evidence type="ECO:0000256" key="10">
    <source>
        <dbReference type="SAM" id="SignalP"/>
    </source>
</evidence>
<evidence type="ECO:0000313" key="13">
    <source>
        <dbReference type="EMBL" id="MDF8335144.1"/>
    </source>
</evidence>
<reference evidence="13 14" key="1">
    <citation type="submission" date="2023-03" db="EMBL/GenBank/DDBJ databases">
        <title>Novosphingobium cyanobacteriorum sp. nov., isolated from a eutrophic reservoir during the Microcystis bloom period.</title>
        <authorList>
            <person name="Kang M."/>
            <person name="Le V."/>
            <person name="Ko S.-R."/>
            <person name="Lee S.-A."/>
            <person name="Ahn C.-Y."/>
        </authorList>
    </citation>
    <scope>NUCLEOTIDE SEQUENCE [LARGE SCALE GENOMIC DNA]</scope>
    <source>
        <strain evidence="13 14">HBC54</strain>
    </source>
</reference>
<accession>A0ABT6CMK3</accession>
<keyword evidence="5 9" id="KW-0798">TonB box</keyword>